<proteinExistence type="predicted"/>
<evidence type="ECO:0000313" key="1">
    <source>
        <dbReference type="EMBL" id="KAK4142554.1"/>
    </source>
</evidence>
<gene>
    <name evidence="1" type="ORF">C8A04DRAFT_29831</name>
</gene>
<reference evidence="1" key="1">
    <citation type="journal article" date="2023" name="Mol. Phylogenet. Evol.">
        <title>Genome-scale phylogeny and comparative genomics of the fungal order Sordariales.</title>
        <authorList>
            <person name="Hensen N."/>
            <person name="Bonometti L."/>
            <person name="Westerberg I."/>
            <person name="Brannstrom I.O."/>
            <person name="Guillou S."/>
            <person name="Cros-Aarteil S."/>
            <person name="Calhoun S."/>
            <person name="Haridas S."/>
            <person name="Kuo A."/>
            <person name="Mondo S."/>
            <person name="Pangilinan J."/>
            <person name="Riley R."/>
            <person name="LaButti K."/>
            <person name="Andreopoulos B."/>
            <person name="Lipzen A."/>
            <person name="Chen C."/>
            <person name="Yan M."/>
            <person name="Daum C."/>
            <person name="Ng V."/>
            <person name="Clum A."/>
            <person name="Steindorff A."/>
            <person name="Ohm R.A."/>
            <person name="Martin F."/>
            <person name="Silar P."/>
            <person name="Natvig D.O."/>
            <person name="Lalanne C."/>
            <person name="Gautier V."/>
            <person name="Ament-Velasquez S.L."/>
            <person name="Kruys A."/>
            <person name="Hutchinson M.I."/>
            <person name="Powell A.J."/>
            <person name="Barry K."/>
            <person name="Miller A.N."/>
            <person name="Grigoriev I.V."/>
            <person name="Debuchy R."/>
            <person name="Gladieux P."/>
            <person name="Hiltunen Thoren M."/>
            <person name="Johannesson H."/>
        </authorList>
    </citation>
    <scope>NUCLEOTIDE SEQUENCE</scope>
    <source>
        <strain evidence="1">CBS 141.50</strain>
    </source>
</reference>
<evidence type="ECO:0000313" key="2">
    <source>
        <dbReference type="Proteomes" id="UP001302676"/>
    </source>
</evidence>
<dbReference type="GeneID" id="87817758"/>
<keyword evidence="2" id="KW-1185">Reference proteome</keyword>
<dbReference type="EMBL" id="MU853596">
    <property type="protein sequence ID" value="KAK4142554.1"/>
    <property type="molecule type" value="Genomic_DNA"/>
</dbReference>
<dbReference type="AlphaFoldDB" id="A0AAN6ZM08"/>
<dbReference type="RefSeq" id="XP_062635925.1">
    <property type="nucleotide sequence ID" value="XM_062781145.1"/>
</dbReference>
<accession>A0AAN6ZM08</accession>
<evidence type="ECO:0008006" key="3">
    <source>
        <dbReference type="Google" id="ProtNLM"/>
    </source>
</evidence>
<dbReference type="Proteomes" id="UP001302676">
    <property type="component" value="Unassembled WGS sequence"/>
</dbReference>
<sequence>MLALHDGSFLAHRDAVFDAADCRGQMAARALLRTVSHFYISPERRAGPFHVQMTDVHASNILVDDDWNITCLIDLEWICSLPADMISVPYWLTGRGIDELVGTILPSSTRSARRSWRF</sequence>
<protein>
    <recommendedName>
        <fullName evidence="3">Aminoglycoside phosphotransferase domain-containing protein</fullName>
    </recommendedName>
</protein>
<reference evidence="1" key="2">
    <citation type="submission" date="2023-05" db="EMBL/GenBank/DDBJ databases">
        <authorList>
            <consortium name="Lawrence Berkeley National Laboratory"/>
            <person name="Steindorff A."/>
            <person name="Hensen N."/>
            <person name="Bonometti L."/>
            <person name="Westerberg I."/>
            <person name="Brannstrom I.O."/>
            <person name="Guillou S."/>
            <person name="Cros-Aarteil S."/>
            <person name="Calhoun S."/>
            <person name="Haridas S."/>
            <person name="Kuo A."/>
            <person name="Mondo S."/>
            <person name="Pangilinan J."/>
            <person name="Riley R."/>
            <person name="Labutti K."/>
            <person name="Andreopoulos B."/>
            <person name="Lipzen A."/>
            <person name="Chen C."/>
            <person name="Yanf M."/>
            <person name="Daum C."/>
            <person name="Ng V."/>
            <person name="Clum A."/>
            <person name="Ohm R."/>
            <person name="Martin F."/>
            <person name="Silar P."/>
            <person name="Natvig D."/>
            <person name="Lalanne C."/>
            <person name="Gautier V."/>
            <person name="Ament-Velasquez S.L."/>
            <person name="Kruys A."/>
            <person name="Hutchinson M.I."/>
            <person name="Powell A.J."/>
            <person name="Barry K."/>
            <person name="Miller A.N."/>
            <person name="Grigoriev I.V."/>
            <person name="Debuchy R."/>
            <person name="Gladieux P."/>
            <person name="Thoren M.H."/>
            <person name="Johannesson H."/>
        </authorList>
    </citation>
    <scope>NUCLEOTIDE SEQUENCE</scope>
    <source>
        <strain evidence="1">CBS 141.50</strain>
    </source>
</reference>
<comment type="caution">
    <text evidence="1">The sequence shown here is derived from an EMBL/GenBank/DDBJ whole genome shotgun (WGS) entry which is preliminary data.</text>
</comment>
<name>A0AAN6ZM08_9PEZI</name>
<organism evidence="1 2">
    <name type="scientific">Dichotomopilus funicola</name>
    <dbReference type="NCBI Taxonomy" id="1934379"/>
    <lineage>
        <taxon>Eukaryota</taxon>
        <taxon>Fungi</taxon>
        <taxon>Dikarya</taxon>
        <taxon>Ascomycota</taxon>
        <taxon>Pezizomycotina</taxon>
        <taxon>Sordariomycetes</taxon>
        <taxon>Sordariomycetidae</taxon>
        <taxon>Sordariales</taxon>
        <taxon>Chaetomiaceae</taxon>
        <taxon>Dichotomopilus</taxon>
    </lineage>
</organism>